<dbReference type="InterPro" id="IPR001647">
    <property type="entry name" value="HTH_TetR"/>
</dbReference>
<dbReference type="RefSeq" id="WP_101305736.1">
    <property type="nucleotide sequence ID" value="NZ_CP025299.1"/>
</dbReference>
<dbReference type="InterPro" id="IPR036271">
    <property type="entry name" value="Tet_transcr_reg_TetR-rel_C_sf"/>
</dbReference>
<keyword evidence="3" id="KW-0804">Transcription</keyword>
<dbReference type="Pfam" id="PF13305">
    <property type="entry name" value="TetR_C_33"/>
    <property type="match status" value="1"/>
</dbReference>
<name>A0A2K9DNS6_9MICO</name>
<gene>
    <name evidence="6" type="ORF">CXR34_04580</name>
</gene>
<dbReference type="InterPro" id="IPR025996">
    <property type="entry name" value="MT1864/Rv1816-like_C"/>
</dbReference>
<proteinExistence type="predicted"/>
<dbReference type="EMBL" id="CP025299">
    <property type="protein sequence ID" value="AUG28816.1"/>
    <property type="molecule type" value="Genomic_DNA"/>
</dbReference>
<dbReference type="PROSITE" id="PS50977">
    <property type="entry name" value="HTH_TETR_2"/>
    <property type="match status" value="1"/>
</dbReference>
<dbReference type="InterPro" id="IPR009057">
    <property type="entry name" value="Homeodomain-like_sf"/>
</dbReference>
<dbReference type="GO" id="GO:0000976">
    <property type="term" value="F:transcription cis-regulatory region binding"/>
    <property type="evidence" value="ECO:0007669"/>
    <property type="project" value="TreeGrafter"/>
</dbReference>
<evidence type="ECO:0000256" key="1">
    <source>
        <dbReference type="ARBA" id="ARBA00023015"/>
    </source>
</evidence>
<feature type="DNA-binding region" description="H-T-H motif" evidence="4">
    <location>
        <begin position="28"/>
        <end position="47"/>
    </location>
</feature>
<sequence length="192" mass="20368">MPRAGLTPDAVVAVALEAIDDVGSEALTLAEVAARAGVKVPSLYKHVASLEVLRTAVATAATRELAHELRMSAVGVSRAEALDRLCRTYRSYALRHPGRYAATQRAPLPGESRDDAHARAAAEVQEVVSATLRGYDIADDDQLVDATRALRAALHGFCALENGGGFAMPVSVEQSFARLIAGLDRMLSTWSS</sequence>
<dbReference type="GO" id="GO:0003700">
    <property type="term" value="F:DNA-binding transcription factor activity"/>
    <property type="evidence" value="ECO:0007669"/>
    <property type="project" value="TreeGrafter"/>
</dbReference>
<evidence type="ECO:0000313" key="7">
    <source>
        <dbReference type="Proteomes" id="UP000233276"/>
    </source>
</evidence>
<dbReference type="Pfam" id="PF00440">
    <property type="entry name" value="TetR_N"/>
    <property type="match status" value="1"/>
</dbReference>
<keyword evidence="1" id="KW-0805">Transcription regulation</keyword>
<organism evidence="6 7">
    <name type="scientific">Microbacterium hominis</name>
    <dbReference type="NCBI Taxonomy" id="162426"/>
    <lineage>
        <taxon>Bacteria</taxon>
        <taxon>Bacillati</taxon>
        <taxon>Actinomycetota</taxon>
        <taxon>Actinomycetes</taxon>
        <taxon>Micrococcales</taxon>
        <taxon>Microbacteriaceae</taxon>
        <taxon>Microbacterium</taxon>
    </lineage>
</organism>
<accession>A0A2K9DNS6</accession>
<feature type="domain" description="HTH tetR-type" evidence="5">
    <location>
        <begin position="5"/>
        <end position="65"/>
    </location>
</feature>
<dbReference type="PANTHER" id="PTHR30055">
    <property type="entry name" value="HTH-TYPE TRANSCRIPTIONAL REGULATOR RUTR"/>
    <property type="match status" value="1"/>
</dbReference>
<dbReference type="KEGG" id="mhos:CXR34_04580"/>
<evidence type="ECO:0000313" key="6">
    <source>
        <dbReference type="EMBL" id="AUG28816.1"/>
    </source>
</evidence>
<dbReference type="InterPro" id="IPR050109">
    <property type="entry name" value="HTH-type_TetR-like_transc_reg"/>
</dbReference>
<dbReference type="Proteomes" id="UP000233276">
    <property type="component" value="Chromosome"/>
</dbReference>
<dbReference type="Gene3D" id="1.10.357.10">
    <property type="entry name" value="Tetracycline Repressor, domain 2"/>
    <property type="match status" value="1"/>
</dbReference>
<evidence type="ECO:0000256" key="2">
    <source>
        <dbReference type="ARBA" id="ARBA00023125"/>
    </source>
</evidence>
<dbReference type="SUPFAM" id="SSF48498">
    <property type="entry name" value="Tetracyclin repressor-like, C-terminal domain"/>
    <property type="match status" value="1"/>
</dbReference>
<evidence type="ECO:0000256" key="3">
    <source>
        <dbReference type="ARBA" id="ARBA00023163"/>
    </source>
</evidence>
<protein>
    <submittedName>
        <fullName evidence="6">TetR family transcriptional regulator</fullName>
    </submittedName>
</protein>
<dbReference type="PANTHER" id="PTHR30055:SF239">
    <property type="entry name" value="TRANSCRIPTIONAL REGULATORY PROTEIN"/>
    <property type="match status" value="1"/>
</dbReference>
<evidence type="ECO:0000259" key="5">
    <source>
        <dbReference type="PROSITE" id="PS50977"/>
    </source>
</evidence>
<dbReference type="AlphaFoldDB" id="A0A2K9DNS6"/>
<keyword evidence="2 4" id="KW-0238">DNA-binding</keyword>
<evidence type="ECO:0000256" key="4">
    <source>
        <dbReference type="PROSITE-ProRule" id="PRU00335"/>
    </source>
</evidence>
<reference evidence="6 7" key="1">
    <citation type="submission" date="2017-12" db="EMBL/GenBank/DDBJ databases">
        <title>Isolation and characterization of estrogens degradatiion strain Microbacterium hominis SJTG1.</title>
        <authorList>
            <person name="Xiong W."/>
            <person name="Yin C."/>
            <person name="Zheng D."/>
            <person name="Liang R."/>
        </authorList>
    </citation>
    <scope>NUCLEOTIDE SEQUENCE [LARGE SCALE GENOMIC DNA]</scope>
    <source>
        <strain evidence="6 7">SJTG1</strain>
    </source>
</reference>
<dbReference type="SUPFAM" id="SSF46689">
    <property type="entry name" value="Homeodomain-like"/>
    <property type="match status" value="1"/>
</dbReference>
<dbReference type="Gene3D" id="1.10.10.60">
    <property type="entry name" value="Homeodomain-like"/>
    <property type="match status" value="1"/>
</dbReference>